<organism evidence="10 11">
    <name type="scientific">Escallonia rubra</name>
    <dbReference type="NCBI Taxonomy" id="112253"/>
    <lineage>
        <taxon>Eukaryota</taxon>
        <taxon>Viridiplantae</taxon>
        <taxon>Streptophyta</taxon>
        <taxon>Embryophyta</taxon>
        <taxon>Tracheophyta</taxon>
        <taxon>Spermatophyta</taxon>
        <taxon>Magnoliopsida</taxon>
        <taxon>eudicotyledons</taxon>
        <taxon>Gunneridae</taxon>
        <taxon>Pentapetalae</taxon>
        <taxon>asterids</taxon>
        <taxon>campanulids</taxon>
        <taxon>Escalloniales</taxon>
        <taxon>Escalloniaceae</taxon>
        <taxon>Escallonia</taxon>
    </lineage>
</organism>
<dbReference type="InterPro" id="IPR001594">
    <property type="entry name" value="Palmitoyltrfase_DHHC"/>
</dbReference>
<reference evidence="10" key="1">
    <citation type="submission" date="2022-12" db="EMBL/GenBank/DDBJ databases">
        <title>Draft genome assemblies for two species of Escallonia (Escalloniales).</title>
        <authorList>
            <person name="Chanderbali A."/>
            <person name="Dervinis C."/>
            <person name="Anghel I."/>
            <person name="Soltis D."/>
            <person name="Soltis P."/>
            <person name="Zapata F."/>
        </authorList>
    </citation>
    <scope>NUCLEOTIDE SEQUENCE</scope>
    <source>
        <strain evidence="10">UCBG92.1500</strain>
        <tissue evidence="10">Leaf</tissue>
    </source>
</reference>
<name>A0AA88QUD6_9ASTE</name>
<comment type="catalytic activity">
    <reaction evidence="8">
        <text>L-cysteinyl-[protein] + hexadecanoyl-CoA = S-hexadecanoyl-L-cysteinyl-[protein] + CoA</text>
        <dbReference type="Rhea" id="RHEA:36683"/>
        <dbReference type="Rhea" id="RHEA-COMP:10131"/>
        <dbReference type="Rhea" id="RHEA-COMP:11032"/>
        <dbReference type="ChEBI" id="CHEBI:29950"/>
        <dbReference type="ChEBI" id="CHEBI:57287"/>
        <dbReference type="ChEBI" id="CHEBI:57379"/>
        <dbReference type="ChEBI" id="CHEBI:74151"/>
        <dbReference type="EC" id="2.3.1.225"/>
    </reaction>
</comment>
<keyword evidence="4 8" id="KW-0812">Transmembrane</keyword>
<gene>
    <name evidence="10" type="ORF">RJ640_016632</name>
</gene>
<accession>A0AA88QUD6</accession>
<dbReference type="Proteomes" id="UP001187471">
    <property type="component" value="Unassembled WGS sequence"/>
</dbReference>
<dbReference type="Pfam" id="PF01529">
    <property type="entry name" value="DHHC"/>
    <property type="match status" value="1"/>
</dbReference>
<dbReference type="GO" id="GO:0005794">
    <property type="term" value="C:Golgi apparatus"/>
    <property type="evidence" value="ECO:0007669"/>
    <property type="project" value="TreeGrafter"/>
</dbReference>
<comment type="caution">
    <text evidence="8">Lacks conserved residue(s) required for the propagation of feature annotation.</text>
</comment>
<dbReference type="PROSITE" id="PS50216">
    <property type="entry name" value="DHHC"/>
    <property type="match status" value="1"/>
</dbReference>
<comment type="similarity">
    <text evidence="2 8">Belongs to the DHHC palmitoyltransferase family.</text>
</comment>
<keyword evidence="5 8" id="KW-1133">Transmembrane helix</keyword>
<evidence type="ECO:0000256" key="1">
    <source>
        <dbReference type="ARBA" id="ARBA00004127"/>
    </source>
</evidence>
<keyword evidence="11" id="KW-1185">Reference proteome</keyword>
<keyword evidence="6 8" id="KW-0472">Membrane</keyword>
<evidence type="ECO:0000256" key="8">
    <source>
        <dbReference type="RuleBase" id="RU079119"/>
    </source>
</evidence>
<feature type="domain" description="Palmitoyltransferase DHHC" evidence="9">
    <location>
        <begin position="76"/>
        <end position="150"/>
    </location>
</feature>
<evidence type="ECO:0000256" key="5">
    <source>
        <dbReference type="ARBA" id="ARBA00022989"/>
    </source>
</evidence>
<dbReference type="EMBL" id="JAVXUO010002639">
    <property type="protein sequence ID" value="KAK2970836.1"/>
    <property type="molecule type" value="Genomic_DNA"/>
</dbReference>
<keyword evidence="3 8" id="KW-0808">Transferase</keyword>
<protein>
    <recommendedName>
        <fullName evidence="8">S-acyltransferase</fullName>
        <ecNumber evidence="8">2.3.1.225</ecNumber>
    </recommendedName>
    <alternativeName>
        <fullName evidence="8">Palmitoyltransferase</fullName>
    </alternativeName>
</protein>
<evidence type="ECO:0000256" key="4">
    <source>
        <dbReference type="ARBA" id="ARBA00022692"/>
    </source>
</evidence>
<evidence type="ECO:0000313" key="10">
    <source>
        <dbReference type="EMBL" id="KAK2970836.1"/>
    </source>
</evidence>
<evidence type="ECO:0000256" key="7">
    <source>
        <dbReference type="ARBA" id="ARBA00023315"/>
    </source>
</evidence>
<sequence length="173" mass="20150">MVLLKFDTMELWQDFIFLLMTSGRNPGIVPRNSKPPESDESSHATTASMEWVNSTALDLKLPKTKDVTVNGHRVRVKYCDTCLLYRPPRSSHCSICNNCVQRFDHHCPWVGQCIGIRNYRFFILFILASTALCVYVFTFSLLNILQHQGSLWRMMSKDMKQMREQIYSYSMSH</sequence>
<dbReference type="EC" id="2.3.1.225" evidence="8"/>
<keyword evidence="7 8" id="KW-0012">Acyltransferase</keyword>
<dbReference type="AlphaFoldDB" id="A0AA88QUD6"/>
<comment type="caution">
    <text evidence="10">The sequence shown here is derived from an EMBL/GenBank/DDBJ whole genome shotgun (WGS) entry which is preliminary data.</text>
</comment>
<dbReference type="GO" id="GO:0019706">
    <property type="term" value="F:protein-cysteine S-palmitoyltransferase activity"/>
    <property type="evidence" value="ECO:0007669"/>
    <property type="project" value="UniProtKB-EC"/>
</dbReference>
<evidence type="ECO:0000313" key="11">
    <source>
        <dbReference type="Proteomes" id="UP001187471"/>
    </source>
</evidence>
<dbReference type="GO" id="GO:0006612">
    <property type="term" value="P:protein targeting to membrane"/>
    <property type="evidence" value="ECO:0007669"/>
    <property type="project" value="TreeGrafter"/>
</dbReference>
<proteinExistence type="inferred from homology"/>
<feature type="transmembrane region" description="Helical" evidence="8">
    <location>
        <begin position="121"/>
        <end position="145"/>
    </location>
</feature>
<dbReference type="PANTHER" id="PTHR22883">
    <property type="entry name" value="ZINC FINGER DHHC DOMAIN CONTAINING PROTEIN"/>
    <property type="match status" value="1"/>
</dbReference>
<evidence type="ECO:0000256" key="2">
    <source>
        <dbReference type="ARBA" id="ARBA00008574"/>
    </source>
</evidence>
<dbReference type="InterPro" id="IPR039859">
    <property type="entry name" value="PFA4/ZDH16/20/ERF2-like"/>
</dbReference>
<evidence type="ECO:0000259" key="9">
    <source>
        <dbReference type="Pfam" id="PF01529"/>
    </source>
</evidence>
<dbReference type="GO" id="GO:0005783">
    <property type="term" value="C:endoplasmic reticulum"/>
    <property type="evidence" value="ECO:0007669"/>
    <property type="project" value="TreeGrafter"/>
</dbReference>
<evidence type="ECO:0000256" key="3">
    <source>
        <dbReference type="ARBA" id="ARBA00022679"/>
    </source>
</evidence>
<comment type="subcellular location">
    <subcellularLocation>
        <location evidence="1">Endomembrane system</location>
        <topology evidence="1">Multi-pass membrane protein</topology>
    </subcellularLocation>
</comment>
<dbReference type="PANTHER" id="PTHR22883:SF391">
    <property type="entry name" value="PROTEIN S-ACYLTRANSFERASE 3-RELATED"/>
    <property type="match status" value="1"/>
</dbReference>
<evidence type="ECO:0000256" key="6">
    <source>
        <dbReference type="ARBA" id="ARBA00023136"/>
    </source>
</evidence>
<comment type="domain">
    <text evidence="8">The DHHC domain is required for palmitoyltransferase activity.</text>
</comment>